<evidence type="ECO:0000256" key="1">
    <source>
        <dbReference type="SAM" id="MobiDB-lite"/>
    </source>
</evidence>
<keyword evidence="3" id="KW-1185">Reference proteome</keyword>
<dbReference type="HOGENOM" id="CLU_1215220_0_0_1"/>
<dbReference type="EMBL" id="AWNI01000002">
    <property type="protein sequence ID" value="ETS65256.1"/>
    <property type="molecule type" value="Genomic_DNA"/>
</dbReference>
<gene>
    <name evidence="2" type="ORF">PaG_00330</name>
</gene>
<organism evidence="2 3">
    <name type="scientific">Moesziomyces aphidis</name>
    <name type="common">Pseudozyma aphidis</name>
    <dbReference type="NCBI Taxonomy" id="84754"/>
    <lineage>
        <taxon>Eukaryota</taxon>
        <taxon>Fungi</taxon>
        <taxon>Dikarya</taxon>
        <taxon>Basidiomycota</taxon>
        <taxon>Ustilaginomycotina</taxon>
        <taxon>Ustilaginomycetes</taxon>
        <taxon>Ustilaginales</taxon>
        <taxon>Ustilaginaceae</taxon>
        <taxon>Moesziomyces</taxon>
    </lineage>
</organism>
<feature type="region of interest" description="Disordered" evidence="1">
    <location>
        <begin position="1"/>
        <end position="37"/>
    </location>
</feature>
<proteinExistence type="predicted"/>
<sequence length="228" mass="24982">MTITQHRPFVAERKCPSSPNHKGLARRDRCDKRGRPARKGLRNVRHADTGSTSLEADLVALAAVLERRSVELDCGFEACKGPHLASHCVQMQVGRPRQSVHVAFALQARRRVVTSNTSNLLDVRKRGRRGSLHLHHGAQDATCDDDVLAEGADEGKAAIPSRGVAEQRHTRPILRSSEPGILPVCSTLFPPTMQTLALHQLEADAAFRDQRYPVGMADRLTAADGSVR</sequence>
<feature type="compositionally biased region" description="Basic and acidic residues" evidence="1">
    <location>
        <begin position="25"/>
        <end position="34"/>
    </location>
</feature>
<accession>W3VWX1</accession>
<dbReference type="Proteomes" id="UP000019462">
    <property type="component" value="Unassembled WGS sequence"/>
</dbReference>
<dbReference type="AlphaFoldDB" id="W3VWX1"/>
<evidence type="ECO:0000313" key="2">
    <source>
        <dbReference type="EMBL" id="ETS65256.1"/>
    </source>
</evidence>
<reference evidence="2 3" key="1">
    <citation type="journal article" date="2014" name="Genome Announc.">
        <title>Genome sequence of the basidiomycetous fungus Pseudozyma aphidis DSM70725, an efficient producer of biosurfactant mannosylerythritol lipids.</title>
        <authorList>
            <person name="Lorenz S."/>
            <person name="Guenther M."/>
            <person name="Grumaz C."/>
            <person name="Rupp S."/>
            <person name="Zibek S."/>
            <person name="Sohn K."/>
        </authorList>
    </citation>
    <scope>NUCLEOTIDE SEQUENCE [LARGE SCALE GENOMIC DNA]</scope>
    <source>
        <strain evidence="3">ATCC 32657 / CBS 517.83 / DSM 70725 / JCM 10318 / NBRC 10182 / NRRL Y-7954 / St-0401</strain>
    </source>
</reference>
<evidence type="ECO:0000313" key="3">
    <source>
        <dbReference type="Proteomes" id="UP000019462"/>
    </source>
</evidence>
<name>W3VWX1_MOEAP</name>
<protein>
    <submittedName>
        <fullName evidence="2">Uncharacterized protein</fullName>
    </submittedName>
</protein>
<comment type="caution">
    <text evidence="2">The sequence shown here is derived from an EMBL/GenBank/DDBJ whole genome shotgun (WGS) entry which is preliminary data.</text>
</comment>